<proteinExistence type="predicted"/>
<name>A0A7S1PLL3_ALECA</name>
<dbReference type="EMBL" id="HBGE01003357">
    <property type="protein sequence ID" value="CAD9089381.1"/>
    <property type="molecule type" value="Transcribed_RNA"/>
</dbReference>
<evidence type="ECO:0000256" key="1">
    <source>
        <dbReference type="SAM" id="MobiDB-lite"/>
    </source>
</evidence>
<accession>A0A7S1PLL3</accession>
<protein>
    <submittedName>
        <fullName evidence="2">Uncharacterized protein</fullName>
    </submittedName>
</protein>
<reference evidence="2" key="1">
    <citation type="submission" date="2021-01" db="EMBL/GenBank/DDBJ databases">
        <authorList>
            <person name="Corre E."/>
            <person name="Pelletier E."/>
            <person name="Niang G."/>
            <person name="Scheremetjew M."/>
            <person name="Finn R."/>
            <person name="Kale V."/>
            <person name="Holt S."/>
            <person name="Cochrane G."/>
            <person name="Meng A."/>
            <person name="Brown T."/>
            <person name="Cohen L."/>
        </authorList>
    </citation>
    <scope>NUCLEOTIDE SEQUENCE</scope>
    <source>
        <strain evidence="2">OF101</strain>
    </source>
</reference>
<dbReference type="AlphaFoldDB" id="A0A7S1PLL3"/>
<feature type="region of interest" description="Disordered" evidence="1">
    <location>
        <begin position="1"/>
        <end position="27"/>
    </location>
</feature>
<gene>
    <name evidence="2" type="ORF">ACAT0790_LOCUS2001</name>
</gene>
<evidence type="ECO:0000313" key="2">
    <source>
        <dbReference type="EMBL" id="CAD9089381.1"/>
    </source>
</evidence>
<feature type="compositionally biased region" description="Low complexity" evidence="1">
    <location>
        <begin position="1"/>
        <end position="21"/>
    </location>
</feature>
<organism evidence="2">
    <name type="scientific">Alexandrium catenella</name>
    <name type="common">Red tide dinoflagellate</name>
    <name type="synonym">Gonyaulax catenella</name>
    <dbReference type="NCBI Taxonomy" id="2925"/>
    <lineage>
        <taxon>Eukaryota</taxon>
        <taxon>Sar</taxon>
        <taxon>Alveolata</taxon>
        <taxon>Dinophyceae</taxon>
        <taxon>Gonyaulacales</taxon>
        <taxon>Pyrocystaceae</taxon>
        <taxon>Alexandrium</taxon>
    </lineage>
</organism>
<sequence length="106" mass="11374">MAPVAAEAAAEAAEDATSTAQEEAEPFASRLRDVQAVAAPWTAAEDSWSGPSLEEMLAELDHEESVEQAVSIPEVAQVKEEEVLAAEARNNIFDFDELDRVMEGQG</sequence>